<organism evidence="2 3">
    <name type="scientific">Flagellimonas spongiicola</name>
    <dbReference type="NCBI Taxonomy" id="2942208"/>
    <lineage>
        <taxon>Bacteria</taxon>
        <taxon>Pseudomonadati</taxon>
        <taxon>Bacteroidota</taxon>
        <taxon>Flavobacteriia</taxon>
        <taxon>Flavobacteriales</taxon>
        <taxon>Flavobacteriaceae</taxon>
        <taxon>Flagellimonas</taxon>
    </lineage>
</organism>
<comment type="caution">
    <text evidence="2">The sequence shown here is derived from an EMBL/GenBank/DDBJ whole genome shotgun (WGS) entry which is preliminary data.</text>
</comment>
<reference evidence="2 3" key="1">
    <citation type="submission" date="2022-05" db="EMBL/GenBank/DDBJ databases">
        <authorList>
            <person name="Park J.-S."/>
        </authorList>
    </citation>
    <scope>NUCLEOTIDE SEQUENCE [LARGE SCALE GENOMIC DNA]</scope>
    <source>
        <strain evidence="2 3">2012CJ35-5</strain>
    </source>
</reference>
<keyword evidence="1" id="KW-1133">Transmembrane helix</keyword>
<sequence length="89" mass="10387">MGGEGSMMHAIKSLQNNRSLLKRRKTKSKDDVYGKKNVTMLNLKTSTRKDINRIRRLMEVEKHKNTRVTWLAMGATILFFVLCYLLVMQ</sequence>
<accession>A0ABT0PQ39</accession>
<evidence type="ECO:0000313" key="3">
    <source>
        <dbReference type="Proteomes" id="UP001203607"/>
    </source>
</evidence>
<protein>
    <recommendedName>
        <fullName evidence="4">Riboflavin synthase subunit beta</fullName>
    </recommendedName>
</protein>
<evidence type="ECO:0000256" key="1">
    <source>
        <dbReference type="SAM" id="Phobius"/>
    </source>
</evidence>
<keyword evidence="3" id="KW-1185">Reference proteome</keyword>
<keyword evidence="1" id="KW-0472">Membrane</keyword>
<gene>
    <name evidence="2" type="ORF">M3P19_05765</name>
</gene>
<proteinExistence type="predicted"/>
<keyword evidence="1" id="KW-0812">Transmembrane</keyword>
<name>A0ABT0PQ39_9FLAO</name>
<dbReference type="EMBL" id="JAMFMA010000001">
    <property type="protein sequence ID" value="MCL6273507.1"/>
    <property type="molecule type" value="Genomic_DNA"/>
</dbReference>
<feature type="transmembrane region" description="Helical" evidence="1">
    <location>
        <begin position="68"/>
        <end position="87"/>
    </location>
</feature>
<dbReference type="RefSeq" id="WP_249656682.1">
    <property type="nucleotide sequence ID" value="NZ_JAMFMA010000001.1"/>
</dbReference>
<evidence type="ECO:0000313" key="2">
    <source>
        <dbReference type="EMBL" id="MCL6273507.1"/>
    </source>
</evidence>
<dbReference type="Proteomes" id="UP001203607">
    <property type="component" value="Unassembled WGS sequence"/>
</dbReference>
<evidence type="ECO:0008006" key="4">
    <source>
        <dbReference type="Google" id="ProtNLM"/>
    </source>
</evidence>